<dbReference type="Proteomes" id="UP000595197">
    <property type="component" value="Chromosome"/>
</dbReference>
<evidence type="ECO:0000313" key="2">
    <source>
        <dbReference type="EMBL" id="QQP88567.1"/>
    </source>
</evidence>
<dbReference type="RefSeq" id="WP_201073641.1">
    <property type="nucleotide sequence ID" value="NZ_CP067420.1"/>
</dbReference>
<evidence type="ECO:0000259" key="1">
    <source>
        <dbReference type="Pfam" id="PF09361"/>
    </source>
</evidence>
<dbReference type="Pfam" id="PF09361">
    <property type="entry name" value="Phasin_2"/>
    <property type="match status" value="1"/>
</dbReference>
<accession>A0ABX7B2R4</accession>
<dbReference type="InterPro" id="IPR018968">
    <property type="entry name" value="Phasin"/>
</dbReference>
<gene>
    <name evidence="2" type="ORF">IGS68_21450</name>
</gene>
<evidence type="ECO:0000313" key="3">
    <source>
        <dbReference type="Proteomes" id="UP000595197"/>
    </source>
</evidence>
<dbReference type="NCBIfam" id="TIGR01841">
    <property type="entry name" value="phasin"/>
    <property type="match status" value="1"/>
</dbReference>
<dbReference type="EMBL" id="CP067420">
    <property type="protein sequence ID" value="QQP88567.1"/>
    <property type="molecule type" value="Genomic_DNA"/>
</dbReference>
<keyword evidence="3" id="KW-1185">Reference proteome</keyword>
<dbReference type="InterPro" id="IPR010127">
    <property type="entry name" value="Phasin_subfam-1"/>
</dbReference>
<proteinExistence type="predicted"/>
<reference evidence="2" key="1">
    <citation type="submission" date="2021-02" db="EMBL/GenBank/DDBJ databases">
        <title>Skermanella TT6 skin isolate.</title>
        <authorList>
            <person name="Lee K."/>
            <person name="Ganzorig M."/>
        </authorList>
    </citation>
    <scope>NUCLEOTIDE SEQUENCE</scope>
    <source>
        <strain evidence="2">TT6</strain>
    </source>
</reference>
<name>A0ABX7B2R4_9PROT</name>
<organism evidence="2 3">
    <name type="scientific">Skermanella cutis</name>
    <dbReference type="NCBI Taxonomy" id="2775420"/>
    <lineage>
        <taxon>Bacteria</taxon>
        <taxon>Pseudomonadati</taxon>
        <taxon>Pseudomonadota</taxon>
        <taxon>Alphaproteobacteria</taxon>
        <taxon>Rhodospirillales</taxon>
        <taxon>Azospirillaceae</taxon>
        <taxon>Skermanella</taxon>
    </lineage>
</organism>
<feature type="domain" description="Phasin" evidence="1">
    <location>
        <begin position="24"/>
        <end position="120"/>
    </location>
</feature>
<protein>
    <submittedName>
        <fullName evidence="2">Phasin family protein</fullName>
    </submittedName>
</protein>
<sequence length="137" mass="14740">MSQNNFDFGKLFNGQVPNLDVKALIDAQNRNFEAMVKVGRIFADTAQTLIKRQVEIAEANLKDSAESAKAVLAVKDLPATLNMQAELAKTTADKVSAQVRELSEIAAKGGREAYSVISSRTQESVAELKALTVSKAA</sequence>